<sequence length="583" mass="64815">MKTKEAANSAAYEAIIRAGPRLNQLQQVHGHFIVTGYGRSRSLLTKLITLACSARAIAYTHLLFLSVPLPDDFLFNSVIKTTSKLRFPLDCVAFYRRMISSNVSPSNYTFTSVIKSCADLSALGIGKGVHCHAVVSGFGVDTYVQAAFVTFYSKCGDMKAARQVFDKMPEKSIVAWNSLVSGLEQNGLAEEAIRVFYQMRESGFEPDSATFVGLLSACAQTGAIGLGSWVHQYIVRDGLGLNVKLGTALINLYSRCGDVGKAREVFDKMTETNVAAWTAMISAYGTHGYGKQAVDLFNKMEDDHGPIPNDVTFVAVLSACAHAGLVEEGRSVYKRLVESYGLIPRVEHHVCMVDMLGRAGFLDEAYRFIHQLDATGKAIAPALWTAMLGACKMHRNYDLGVEIAKRLIALEPENPGHHVMLSNIYALSGKTDEVSHIRDGMMRKNLRKQVGYSVIEVENKTYLFSMGDESHQETGEIYRYLETLMSRCKEIGYAPVSEAVMHQVEEEEKEYALRYHSEKLAVAFGMLKTVDVAITVVKNLRICEDCHSAFKYISTVSNRQIIVRDKLRFHHFQNGSCSCLDYW</sequence>
<evidence type="ECO:0000256" key="3">
    <source>
        <dbReference type="PROSITE-ProRule" id="PRU00708"/>
    </source>
</evidence>
<dbReference type="FunFam" id="1.25.40.10:FF:000344">
    <property type="entry name" value="Pentatricopeptide repeat-containing protein"/>
    <property type="match status" value="1"/>
</dbReference>
<proteinExistence type="inferred from homology"/>
<dbReference type="PANTHER" id="PTHR47926:SF355">
    <property type="entry name" value="DYW DOMAIN-CONTAINING PROTEIN"/>
    <property type="match status" value="1"/>
</dbReference>
<dbReference type="FunFam" id="1.25.40.10:FF:001050">
    <property type="entry name" value="Pentatricopeptide repeat-containing protein At2g33760"/>
    <property type="match status" value="1"/>
</dbReference>
<evidence type="ECO:0000256" key="1">
    <source>
        <dbReference type="ARBA" id="ARBA00006643"/>
    </source>
</evidence>
<dbReference type="InterPro" id="IPR002885">
    <property type="entry name" value="PPR_rpt"/>
</dbReference>
<dbReference type="Gramene" id="ESQ51972">
    <property type="protein sequence ID" value="ESQ51972"/>
    <property type="gene ID" value="EUTSA_v10016424mg"/>
</dbReference>
<dbReference type="Proteomes" id="UP000030689">
    <property type="component" value="Unassembled WGS sequence"/>
</dbReference>
<dbReference type="OMA" id="FYQMRES"/>
<feature type="domain" description="DYW" evidence="4">
    <location>
        <begin position="492"/>
        <end position="583"/>
    </location>
</feature>
<protein>
    <recommendedName>
        <fullName evidence="4">DYW domain-containing protein</fullName>
    </recommendedName>
</protein>
<feature type="repeat" description="PPR" evidence="3">
    <location>
        <begin position="242"/>
        <end position="276"/>
    </location>
</feature>
<name>V4MA43_EUTSA</name>
<accession>V4MA43</accession>
<dbReference type="GO" id="GO:0003723">
    <property type="term" value="F:RNA binding"/>
    <property type="evidence" value="ECO:0007669"/>
    <property type="project" value="InterPro"/>
</dbReference>
<evidence type="ECO:0000313" key="6">
    <source>
        <dbReference type="Proteomes" id="UP000030689"/>
    </source>
</evidence>
<dbReference type="AlphaFoldDB" id="V4MA43"/>
<dbReference type="NCBIfam" id="TIGR00756">
    <property type="entry name" value="PPR"/>
    <property type="match status" value="4"/>
</dbReference>
<gene>
    <name evidence="5" type="ORF">EUTSA_v10016424mg</name>
</gene>
<evidence type="ECO:0000313" key="5">
    <source>
        <dbReference type="EMBL" id="ESQ51972.1"/>
    </source>
</evidence>
<dbReference type="GO" id="GO:0031425">
    <property type="term" value="P:chloroplast RNA processing"/>
    <property type="evidence" value="ECO:0007669"/>
    <property type="project" value="UniProtKB-ARBA"/>
</dbReference>
<reference evidence="5 6" key="1">
    <citation type="journal article" date="2013" name="Front. Plant Sci.">
        <title>The Reference Genome of the Halophytic Plant Eutrema salsugineum.</title>
        <authorList>
            <person name="Yang R."/>
            <person name="Jarvis D.E."/>
            <person name="Chen H."/>
            <person name="Beilstein M.A."/>
            <person name="Grimwood J."/>
            <person name="Jenkins J."/>
            <person name="Shu S."/>
            <person name="Prochnik S."/>
            <person name="Xin M."/>
            <person name="Ma C."/>
            <person name="Schmutz J."/>
            <person name="Wing R.A."/>
            <person name="Mitchell-Olds T."/>
            <person name="Schumaker K.S."/>
            <person name="Wang X."/>
        </authorList>
    </citation>
    <scope>NUCLEOTIDE SEQUENCE [LARGE SCALE GENOMIC DNA]</scope>
</reference>
<dbReference type="Pfam" id="PF13041">
    <property type="entry name" value="PPR_2"/>
    <property type="match status" value="2"/>
</dbReference>
<dbReference type="InterPro" id="IPR011990">
    <property type="entry name" value="TPR-like_helical_dom_sf"/>
</dbReference>
<dbReference type="InterPro" id="IPR046848">
    <property type="entry name" value="E_motif"/>
</dbReference>
<evidence type="ECO:0000256" key="2">
    <source>
        <dbReference type="ARBA" id="ARBA00022737"/>
    </source>
</evidence>
<keyword evidence="6" id="KW-1185">Reference proteome</keyword>
<dbReference type="EMBL" id="KI517385">
    <property type="protein sequence ID" value="ESQ51972.1"/>
    <property type="molecule type" value="Genomic_DNA"/>
</dbReference>
<organism evidence="5 6">
    <name type="scientific">Eutrema salsugineum</name>
    <name type="common">Saltwater cress</name>
    <name type="synonym">Sisymbrium salsugineum</name>
    <dbReference type="NCBI Taxonomy" id="72664"/>
    <lineage>
        <taxon>Eukaryota</taxon>
        <taxon>Viridiplantae</taxon>
        <taxon>Streptophyta</taxon>
        <taxon>Embryophyta</taxon>
        <taxon>Tracheophyta</taxon>
        <taxon>Spermatophyta</taxon>
        <taxon>Magnoliopsida</taxon>
        <taxon>eudicotyledons</taxon>
        <taxon>Gunneridae</taxon>
        <taxon>Pentapetalae</taxon>
        <taxon>rosids</taxon>
        <taxon>malvids</taxon>
        <taxon>Brassicales</taxon>
        <taxon>Brassicaceae</taxon>
        <taxon>Eutremeae</taxon>
        <taxon>Eutrema</taxon>
    </lineage>
</organism>
<dbReference type="Pfam" id="PF14432">
    <property type="entry name" value="DYW_deaminase"/>
    <property type="match status" value="1"/>
</dbReference>
<dbReference type="GO" id="GO:0009451">
    <property type="term" value="P:RNA modification"/>
    <property type="evidence" value="ECO:0007669"/>
    <property type="project" value="InterPro"/>
</dbReference>
<feature type="repeat" description="PPR" evidence="3">
    <location>
        <begin position="172"/>
        <end position="206"/>
    </location>
</feature>
<dbReference type="KEGG" id="eus:EUTSA_v10016424mg"/>
<dbReference type="PROSITE" id="PS51375">
    <property type="entry name" value="PPR"/>
    <property type="match status" value="3"/>
</dbReference>
<dbReference type="PANTHER" id="PTHR47926">
    <property type="entry name" value="PENTATRICOPEPTIDE REPEAT-CONTAINING PROTEIN"/>
    <property type="match status" value="1"/>
</dbReference>
<dbReference type="STRING" id="72664.V4MA43"/>
<dbReference type="SUPFAM" id="SSF48452">
    <property type="entry name" value="TPR-like"/>
    <property type="match status" value="1"/>
</dbReference>
<comment type="similarity">
    <text evidence="1">Belongs to the PPR family. PCMP-H subfamily.</text>
</comment>
<dbReference type="InterPro" id="IPR046960">
    <property type="entry name" value="PPR_At4g14850-like_plant"/>
</dbReference>
<dbReference type="InterPro" id="IPR032867">
    <property type="entry name" value="DYW_dom"/>
</dbReference>
<dbReference type="FunFam" id="1.25.40.10:FF:000231">
    <property type="entry name" value="Pentatricopeptide repeat-containing protein chloroplastic"/>
    <property type="match status" value="1"/>
</dbReference>
<feature type="repeat" description="PPR" evidence="3">
    <location>
        <begin position="309"/>
        <end position="344"/>
    </location>
</feature>
<keyword evidence="2" id="KW-0677">Repeat</keyword>
<evidence type="ECO:0000259" key="4">
    <source>
        <dbReference type="Pfam" id="PF14432"/>
    </source>
</evidence>
<dbReference type="eggNOG" id="KOG4197">
    <property type="taxonomic scope" value="Eukaryota"/>
</dbReference>
<dbReference type="Pfam" id="PF20431">
    <property type="entry name" value="E_motif"/>
    <property type="match status" value="1"/>
</dbReference>
<dbReference type="Gene3D" id="1.25.40.10">
    <property type="entry name" value="Tetratricopeptide repeat domain"/>
    <property type="match status" value="2"/>
</dbReference>
<dbReference type="OrthoDB" id="185373at2759"/>
<dbReference type="GO" id="GO:0008270">
    <property type="term" value="F:zinc ion binding"/>
    <property type="evidence" value="ECO:0007669"/>
    <property type="project" value="InterPro"/>
</dbReference>
<dbReference type="Pfam" id="PF01535">
    <property type="entry name" value="PPR"/>
    <property type="match status" value="1"/>
</dbReference>